<keyword evidence="5 8" id="KW-0067">ATP-binding</keyword>
<dbReference type="HAMAP" id="MF_00238">
    <property type="entry name" value="Cytidyl_kinase_type1"/>
    <property type="match status" value="1"/>
</dbReference>
<reference evidence="10 11" key="1">
    <citation type="submission" date="2019-04" db="EMBL/GenBank/DDBJ databases">
        <title>Psychroflexus halotolerans sp. nov., isolated from a marine solar saltern.</title>
        <authorList>
            <person name="Feng X."/>
        </authorList>
    </citation>
    <scope>NUCLEOTIDE SEQUENCE [LARGE SCALE GENOMIC DNA]</scope>
    <source>
        <strain evidence="10 11">WDS2C27</strain>
    </source>
</reference>
<dbReference type="OrthoDB" id="9807434at2"/>
<dbReference type="AlphaFoldDB" id="A0A4U5TQ97"/>
<dbReference type="GO" id="GO:0005829">
    <property type="term" value="C:cytosol"/>
    <property type="evidence" value="ECO:0007669"/>
    <property type="project" value="TreeGrafter"/>
</dbReference>
<evidence type="ECO:0000256" key="2">
    <source>
        <dbReference type="ARBA" id="ARBA00022679"/>
    </source>
</evidence>
<name>A0A4U5TQ97_9FLAO</name>
<keyword evidence="11" id="KW-1185">Reference proteome</keyword>
<dbReference type="EC" id="2.7.4.25" evidence="8"/>
<evidence type="ECO:0000256" key="4">
    <source>
        <dbReference type="ARBA" id="ARBA00022777"/>
    </source>
</evidence>
<dbReference type="GO" id="GO:0015949">
    <property type="term" value="P:nucleobase-containing small molecule interconversion"/>
    <property type="evidence" value="ECO:0007669"/>
    <property type="project" value="TreeGrafter"/>
</dbReference>
<dbReference type="NCBIfam" id="TIGR00017">
    <property type="entry name" value="cmk"/>
    <property type="match status" value="1"/>
</dbReference>
<comment type="catalytic activity">
    <reaction evidence="6 8">
        <text>dCMP + ATP = dCDP + ADP</text>
        <dbReference type="Rhea" id="RHEA:25094"/>
        <dbReference type="ChEBI" id="CHEBI:30616"/>
        <dbReference type="ChEBI" id="CHEBI:57566"/>
        <dbReference type="ChEBI" id="CHEBI:58593"/>
        <dbReference type="ChEBI" id="CHEBI:456216"/>
        <dbReference type="EC" id="2.7.4.25"/>
    </reaction>
</comment>
<dbReference type="PANTHER" id="PTHR21299">
    <property type="entry name" value="CYTIDYLATE KINASE/PANTOATE-BETA-ALANINE LIGASE"/>
    <property type="match status" value="1"/>
</dbReference>
<comment type="subcellular location">
    <subcellularLocation>
        <location evidence="8">Cytoplasm</location>
    </subcellularLocation>
</comment>
<dbReference type="GO" id="GO:0006220">
    <property type="term" value="P:pyrimidine nucleotide metabolic process"/>
    <property type="evidence" value="ECO:0007669"/>
    <property type="project" value="UniProtKB-UniRule"/>
</dbReference>
<evidence type="ECO:0000256" key="1">
    <source>
        <dbReference type="ARBA" id="ARBA00009427"/>
    </source>
</evidence>
<evidence type="ECO:0000256" key="7">
    <source>
        <dbReference type="ARBA" id="ARBA00048478"/>
    </source>
</evidence>
<keyword evidence="2 8" id="KW-0808">Transferase</keyword>
<evidence type="ECO:0000259" key="9">
    <source>
        <dbReference type="Pfam" id="PF02224"/>
    </source>
</evidence>
<dbReference type="CDD" id="cd02020">
    <property type="entry name" value="CMPK"/>
    <property type="match status" value="1"/>
</dbReference>
<proteinExistence type="inferred from homology"/>
<feature type="domain" description="Cytidylate kinase" evidence="9">
    <location>
        <begin position="6"/>
        <end position="223"/>
    </location>
</feature>
<dbReference type="GO" id="GO:0036431">
    <property type="term" value="F:dCMP kinase activity"/>
    <property type="evidence" value="ECO:0007669"/>
    <property type="project" value="InterPro"/>
</dbReference>
<dbReference type="InterPro" id="IPR027417">
    <property type="entry name" value="P-loop_NTPase"/>
</dbReference>
<comment type="caution">
    <text evidence="10">The sequence shown here is derived from an EMBL/GenBank/DDBJ whole genome shotgun (WGS) entry which is preliminary data.</text>
</comment>
<keyword evidence="3 8" id="KW-0547">Nucleotide-binding</keyword>
<accession>A0A4U5TQ97</accession>
<evidence type="ECO:0000313" key="10">
    <source>
        <dbReference type="EMBL" id="TKS56359.1"/>
    </source>
</evidence>
<evidence type="ECO:0000256" key="8">
    <source>
        <dbReference type="HAMAP-Rule" id="MF_00238"/>
    </source>
</evidence>
<dbReference type="InterPro" id="IPR003136">
    <property type="entry name" value="Cytidylate_kin"/>
</dbReference>
<dbReference type="GO" id="GO:0036430">
    <property type="term" value="F:CMP kinase activity"/>
    <property type="evidence" value="ECO:0007669"/>
    <property type="project" value="RHEA"/>
</dbReference>
<feature type="binding site" evidence="8">
    <location>
        <begin position="10"/>
        <end position="18"/>
    </location>
    <ligand>
        <name>ATP</name>
        <dbReference type="ChEBI" id="CHEBI:30616"/>
    </ligand>
</feature>
<organism evidence="10 11">
    <name type="scientific">Mesohalobacter halotolerans</name>
    <dbReference type="NCBI Taxonomy" id="1883405"/>
    <lineage>
        <taxon>Bacteria</taxon>
        <taxon>Pseudomonadati</taxon>
        <taxon>Bacteroidota</taxon>
        <taxon>Flavobacteriia</taxon>
        <taxon>Flavobacteriales</taxon>
        <taxon>Flavobacteriaceae</taxon>
        <taxon>Mesohalobacter</taxon>
    </lineage>
</organism>
<evidence type="ECO:0000256" key="5">
    <source>
        <dbReference type="ARBA" id="ARBA00022840"/>
    </source>
</evidence>
<dbReference type="RefSeq" id="WP_138931461.1">
    <property type="nucleotide sequence ID" value="NZ_SWMU01000002.1"/>
</dbReference>
<dbReference type="GO" id="GO:0005524">
    <property type="term" value="F:ATP binding"/>
    <property type="evidence" value="ECO:0007669"/>
    <property type="project" value="UniProtKB-UniRule"/>
</dbReference>
<dbReference type="Pfam" id="PF02224">
    <property type="entry name" value="Cytidylate_kin"/>
    <property type="match status" value="1"/>
</dbReference>
<evidence type="ECO:0000313" key="11">
    <source>
        <dbReference type="Proteomes" id="UP000306552"/>
    </source>
</evidence>
<dbReference type="SUPFAM" id="SSF52540">
    <property type="entry name" value="P-loop containing nucleoside triphosphate hydrolases"/>
    <property type="match status" value="1"/>
</dbReference>
<dbReference type="InterPro" id="IPR011994">
    <property type="entry name" value="Cytidylate_kinase_dom"/>
</dbReference>
<gene>
    <name evidence="8" type="primary">cmk</name>
    <name evidence="10" type="ORF">FCN74_04770</name>
</gene>
<dbReference type="Proteomes" id="UP000306552">
    <property type="component" value="Unassembled WGS sequence"/>
</dbReference>
<keyword evidence="8" id="KW-0963">Cytoplasm</keyword>
<evidence type="ECO:0000256" key="6">
    <source>
        <dbReference type="ARBA" id="ARBA00047615"/>
    </source>
</evidence>
<dbReference type="Gene3D" id="3.40.50.300">
    <property type="entry name" value="P-loop containing nucleotide triphosphate hydrolases"/>
    <property type="match status" value="1"/>
</dbReference>
<comment type="similarity">
    <text evidence="1 8">Belongs to the cytidylate kinase family. Type 1 subfamily.</text>
</comment>
<evidence type="ECO:0000256" key="3">
    <source>
        <dbReference type="ARBA" id="ARBA00022741"/>
    </source>
</evidence>
<sequence length="228" mass="26049">MKKIVIAIDGHSSTGKSTVAKRLAEYLQFVYIDSGAMYRAVTFFAIQSHCFKNDKLNNTALLEKLHDIDIDFQFNNKTQKSRILLNGKNVEDNIRGMSVSERVSQIATIPEVRKKLVTLQRDMAHKHNIVMDGRDIGSVVFPEADIKFFMTASAEGRAKRRFEELQQKGETTSFNEVFENIQNRDQIDTTRKHSPLIKAENAIVIDNTNLSEDEQFKIMLKTVSDYLS</sequence>
<protein>
    <recommendedName>
        <fullName evidence="8">Cytidylate kinase</fullName>
        <shortName evidence="8">CK</shortName>
        <ecNumber evidence="8">2.7.4.25</ecNumber>
    </recommendedName>
    <alternativeName>
        <fullName evidence="8">Cytidine monophosphate kinase</fullName>
        <shortName evidence="8">CMP kinase</shortName>
    </alternativeName>
</protein>
<dbReference type="PANTHER" id="PTHR21299:SF2">
    <property type="entry name" value="CYTIDYLATE KINASE"/>
    <property type="match status" value="1"/>
</dbReference>
<dbReference type="EMBL" id="SWMU01000002">
    <property type="protein sequence ID" value="TKS56359.1"/>
    <property type="molecule type" value="Genomic_DNA"/>
</dbReference>
<comment type="catalytic activity">
    <reaction evidence="7 8">
        <text>CMP + ATP = CDP + ADP</text>
        <dbReference type="Rhea" id="RHEA:11600"/>
        <dbReference type="ChEBI" id="CHEBI:30616"/>
        <dbReference type="ChEBI" id="CHEBI:58069"/>
        <dbReference type="ChEBI" id="CHEBI:60377"/>
        <dbReference type="ChEBI" id="CHEBI:456216"/>
        <dbReference type="EC" id="2.7.4.25"/>
    </reaction>
</comment>
<keyword evidence="4 8" id="KW-0418">Kinase</keyword>